<sequence length="5181" mass="541851">MPAASNQNKAVEALRKSFKEIERLRRQNRQLISSATEPIAIIGMACRFPGGVNSPEALWQLVADGADGISPFPTNRGWDVEGIYNPDPDHPGTSYVREGGFLHDADQFDSAFFGISPREALAMDPQQRLLLETSWEVLERAGIDPASLRGSQTGVFTGAMHTTYASEAAQIPDEIEPYLHNGATTSIASGRVSYTFGFEGPALTVDTACSSALVALHLATQALRQGECSMALVGGATVMVSPKGFVTFSRQRGLAVDGRCKAFADSADGTTWSEGIGVLLVERLSDARRNGHQILAVVRGSAVNQDGASNGLTAPNGPSQRRVIRQALENCELTTSQIDAVEAHGTGTTLGDPIEAQALLATYGQDRPEGRPLWLGSLKSNLGHTQAAAGVAGVIKMVMAMRHGVLPKTLHVDAPSSHVDWSEGQVELLAEARPWPETGEPRRAGVSSFGVSGTNAHVILEQAPEVEADTEAEEPAGGGVAGPVAWAVSGKSDAALRAQAERLREYVAERSELSAADVALSLATTRAAFEQRAVVIGTSRQELIERLEAVAEGAELPGVIHGSDAETPGRSVFVFPGQGAQWVGMAVGLLESSPVFAEAIGECEAALSAYVDWSLTEVLRGVEGAPGFDRVDVVQPVLFAVMVSLARLWRSVGVEPDAVMGHSQGEIAAACVAGGLSLGDAAKVVALRSQAIAVGLAGRGGMVSVGLSAEQAEERIARWGGAISVAAVNGPGSVVVSGDPGALDEMVAELEGEEVRVRRVPVDYASHSAHVEGIREELLRVLADLQPRSSEVPFYSTVTGELVDTASLDAEYWYRNLRQTVELESTTRTLLDAGHTVFIEVSPHPVLTLPVQQTVEAAESRAVVVGTLRRDEGGAERFLTSAAELHVSGARVDWQKVFAGHGAHRVELPTYAFQHERFWLDAPAGVGDVGSVGLGSVGHPLLGAVVSLASGGGVLLSGRLSLATHEWLADHAVHGVMLLPGTAFVELVVRAGDQVGCGRVEELVIEAPLIVPEKGGVHLQVEVGEADASGFREVSVYSREEADGEGAAWMRHAHGVLGSAVPSSETQYDFGVWPPVGAELVDVSGEYVRAAENGLEYGPVFQGLRRAWRRDGEVFAEVGLPEGERERAGQFGLHPALFDAALHALGVSGVLAGGSGSLLPFSWRGFALEAVGATSLRVRLASVGAGSDAVSVLVGDESGRGVASVESLVLRPVDADQLNAVGGAARDGLFRVEWVDAPGVVAAGGEVASRTEVVRVVSEGPDLVGEVYGRVLEVLERVQAWVADEDLAGERLVVVTRGAVDVGDGVEDVAGAAVWGLVRSAQSENPGRLVLVDTDDVEGVGGVLPGVLALGEGQVVVRSGVVRVPRLGRVRAPGEVSGGFGSGAVLVTGGTGVLGGVVSRHLVARHGVSRLVLLSRRGAEAEGAAELRAELEGAGAEVVIAACDAADREALAGVLAGLPEGFALSGVVHAAGVLDDGLLTSLTRERVEPVLRAKVDAAWNLHELTAGMDLSAFVLFSSATGVLGGAGQSNYAAANVFLDGLASWRRAQGLPGVSMAWGLWAEASGMTGHLGEDDIQRISRSGVLPLATDEGLELFDAALVSDAVVPVLFRLDIPALRAQGAELPALFRNVVPGMTVRRVAGAGEADVDDTAARLRRRLVSMSEADQEQFLLEELIRIQVAAALGHANSDTVEVGRPFKELGFDSLTAVELRNRLSAETGLRLPATLVFDYPNPTVLAGHLRSEILGSQGTATAAPAAGGSAEALSRTDDDPIAIVSMSCRFPGGVRTPEELWHLVMGGTDATASLPSNRGWDLETTYDPDPAREGTYYARNGGFLYDADQFDPAFFGISPREALSMDPQQRLLLETSWEAFERAGIDPESAKGSRTGVFVGVVYNDYGTRLQGNAPEGFEGYLGTGSAGSVASGRISYTLGLEGPAVTVDTACSSSLVALHLAVQALRQGECDLALAGGATVMSTQAGLVDFSRQRALSADGKCKAFSNDADGFGFAEGVGLLLVERLSDARRNGHEVLALVRGSAVNQDGASNGLTAPNGPSQQRVIRAALKTARLSGAEVDAVEAHGTGTSLGDPIEAQALLATYGQDRPTDQPLWLGSVKSNIGHSQAAAGVAGVIKMVMAMRHGVLPKSLHIDEPSQHVDWSAGDIALLTEATAWPESDHPRRAGVSSFGVSGTNSHAILEQAPEVEAAEDAEAEAVGGPVAWLVSGRSPEGLRAQAERLREFVTERPELDAAAVAFSLVTSRSVFEHRGVVTGADREELLERLGALAGDEVASGVTRGVADARGRSVFVFPGQGAQWMGMAVGLLESSPVFAEAIGECETALSAYVDWSLTEVLRGGEGAPGFDRVDVVQPVLFAVMVSLAKLWRSVGVEPDAVMGHSQGEIAAACVAGALSLEDAAKVVALRSQAIAAGLAGRGGMVSVGLSADRAKERIAAWDGAISVAAVNGPGSVVVSGDPGALDEMVAELEGEEVRVRRVPVDYASHSAHVEGIREELLRVLADLEPRSSEVPFYSTVSGELVDTAGLDAEYWYRNLRQTVELEATTRTLLDTGHGVFIEVSPHPVLTLPVQQTVEAAEAQAVVIGTLRRDEGGLERFLTSAAELHVNGATVDWRKVFAGHRARRVELPTYAFQRQRYWLDALSAAEAAAAGDGLSADAVDARFWEAVEREDLEALARTLEVEDEERQSSLTALLPALSSWRRQRREQNTVDSWRYKVVWKPLASASESTLSGTWLVAIPEACGDETLAATVLDGLTGRGAHVVSVVVGAADDREAVVERLRGALDAAGVEPSDVAGVFSLLALDESGHPAFGVVPGGLAAMVGLVQGLGDAGVVAPLWCGTRGAVSVGRSDRLVSPVQSMVWGLGRIVGAEYPQRWGGVVDLPETMDSRALVRLAGVLAGAEGGEDQVAVRGSGVFVKRLVRASASEATGVDGWRSGGSVLVTGGTGALGGHVARWLARTGAEHLVLTSRRGMEAEGAAELKAELEELGARVTVAACDAADRDALAAVLDAIPSELPLTAVVHTAGVLDDGVVDALTVERAAGVLRPKVDAAWNLHELTAGMDLSAFVLFSSAAGTLGGPGQGSYAAGNAYLDALASQRRAGGLPATSIAWGAWAGGGLVSGAVGEQMSRSGMLAMSPELAISALHQALDHDETFLAVADIDWTRFEADSVDSPLFRELRGARTTATGKQSTPGGADPGRAELHDRLEALPREKREAALRDLVRAQAADVLAHDSADAVASDRAFRDLGFDSLTAVELRNRIGAATGLRLPVSLVFDYPTPTVLARFLNGEMFGTEEGGAAEVTPTRSDSFDEPIAIVAMSCRFPGGVRTPEQLWDVVNAGVDTISGFPDDRGWDLDGLYDPDPDKPGKTYALTGGFLDNVSDFDPDFFGISPREALAMDPQQRLLLETSWEAFERAGIDPAALRGSQAGVFIGSNYQDYSGRAISAPDGVQGYLGLGSASSVASGRLSYTFGFEGPAVTVDTACSSSLVALHLACQSLRQGECDMALAGGVTIMATPGTFVEFSAQRVLSPDGRCKAFSAEADGTGWSEGVGLLLVERLSDARRRGHKVLAVVRGSAINQDGASNGLTAPNGPSQQRVIGKALENAGLSAADVDAVEAHGTGTSLGDPIEAQALLATYGQARSEDQPLWLGSIKSNIGHTQAAAGVAGVIKMVMAMREGVLPKTLHADEPSPHIDWTSGAVSLLNEATAWPETDRPRRAAVSSFGISGTNAHTIIEAADPVESPSQETGGEATGSPAGITVVPWLLSGSNADALSAQAGRLREFDGVRTARAGDVADIGYSLATTRSALPYRAAVVAEDPAQFRSGLEALAAGGNAATLIQGVARAEHKTAFLFSGQGAQRLGMGRELYDAFPVFAQALDEVCAYLDVLLDRPLTEVMFAVEGSADAELLNQTAFTQPALFAIEVALFRLLEHWGVTPDVLIGHSIGEVAAAHVAGVFSLEDACALVAARGRLMQALPEGGAMVAVQAPEEEIAASLAGREAEVSIAAINGPTAVVIAGDEPAVLEIAGQWEREGRKTRRLRVSHAFHSPRMDGVLGDFRKVVEGLLFAPPSISLVSNVTGAPADADEVCSPEYWVRHVREAVRFADGVRTLENLGVTSFVEVGPDGVLTAMAQDCLTAADPGGAVAPALVPALRKDRPELQSLTMALAELHVHGATVKWDAVFAGRGAQRVELPTYAFQRLRYWLEAAPAAGGDVTSAGLDSPDHPLLGAAVALADTDTYLFTGRLSVATQPWLADHAFADTVLFPGTAFVELALRAAEQVGYERVEELTIEMPLVLPVRGAVQIQLAVGEPDESGARSLNLYSRPEDAHPDDPWTRHTTGLLSRDPSTTAPESVAADFAVWPPAEAEAIDVADLYDRFIDVGFAYGPAFQGLRAAWRRGDEVFAEVDLPEAQEGEAARYGLHPALLDASLHTVAFKPSGSDGSTLPFSWNGVTLHASGASALRVRLTSVGEDTVSLHVTDVSGALVASVDSLVLRPVAPEQVNSAQPHESLYQVDWVPTAPETSGAAAGRWALVGPDRAELTGALGSADVTVDTYPDLAALAEAIDAGATAPDVVLAANVSRTGRTRELAEAVREAGHHALDLLKSWLADNRLGGSRLVFLTRGAIAAGDDTDVADPASAAVWGLVRSAQSENPGRFVLADLDDREGSRRILPAALTTDEPQIVVRNGTVLAGRLARVAAHGSASEQGDARSATTGVTWDPQGTVLVTGAASGLGGLVAKHLVGEHGVRHLVLVSRRGLAADGAAELRTELTDLGAHAVVAACDTADRDSLAALLASLPDEHPLTAVVHTAGVLDDGVVEALTPERVDRVLRPKVDAVLNLHELTAGLDLSAFVLFSSLSGTLGGTGQANYAAANAFLDAFAHRRRAEGLPAQSLAWGLWEERSGMTGKLDEAHMRRLAREGVTPMSSEEALALFDAACGIDAATLVPARLNAAAWRAQDGPIPALLRGIIRTTARRGPAKASTGGSGADPAELRRRIGSMNPAARQQALLELVTEHAAMALGHDSPRMIAPDRGFLELGFDSLTAVGLRNQLGTVTGLRLPATLLFDYTTSRALAGYLAQELVVEEPDASLVLPVLSELEKLERSFAEVVADEAATARLTSRLQQVLAKLTAGQQTETANGGVVAADKFESATDDEIFDFLDEELS</sequence>
<dbReference type="InterPro" id="IPR009081">
    <property type="entry name" value="PP-bd_ACP"/>
</dbReference>
<dbReference type="InterPro" id="IPR001227">
    <property type="entry name" value="Ac_transferase_dom_sf"/>
</dbReference>
<evidence type="ECO:0000259" key="12">
    <source>
        <dbReference type="PROSITE" id="PS52004"/>
    </source>
</evidence>
<dbReference type="Pfam" id="PF00698">
    <property type="entry name" value="Acyl_transf_1"/>
    <property type="match status" value="3"/>
</dbReference>
<dbReference type="InterPro" id="IPR055123">
    <property type="entry name" value="SpnB-like_Rossmann"/>
</dbReference>
<evidence type="ECO:0000256" key="5">
    <source>
        <dbReference type="ARBA" id="ARBA00022679"/>
    </source>
</evidence>
<dbReference type="SMART" id="SM00825">
    <property type="entry name" value="PKS_KS"/>
    <property type="match status" value="3"/>
</dbReference>
<dbReference type="Gene3D" id="3.40.50.720">
    <property type="entry name" value="NAD(P)-binding Rossmann-like Domain"/>
    <property type="match status" value="3"/>
</dbReference>
<dbReference type="Pfam" id="PF02801">
    <property type="entry name" value="Ketoacyl-synt_C"/>
    <property type="match status" value="3"/>
</dbReference>
<dbReference type="Pfam" id="PF08659">
    <property type="entry name" value="KR"/>
    <property type="match status" value="3"/>
</dbReference>
<dbReference type="InterPro" id="IPR049551">
    <property type="entry name" value="PKS_DH_C"/>
</dbReference>
<evidence type="ECO:0000256" key="9">
    <source>
        <dbReference type="PROSITE-ProRule" id="PRU01363"/>
    </source>
</evidence>
<dbReference type="SUPFAM" id="SSF53901">
    <property type="entry name" value="Thiolase-like"/>
    <property type="match status" value="3"/>
</dbReference>
<evidence type="ECO:0000313" key="15">
    <source>
        <dbReference type="Proteomes" id="UP000663421"/>
    </source>
</evidence>
<keyword evidence="15" id="KW-1185">Reference proteome</keyword>
<feature type="active site" description="Proton acceptor; for dehydratase activity" evidence="9">
    <location>
        <position position="971"/>
    </location>
</feature>
<dbReference type="SMART" id="SM00826">
    <property type="entry name" value="PKS_DH"/>
    <property type="match status" value="2"/>
</dbReference>
<dbReference type="EMBL" id="CP065050">
    <property type="protein sequence ID" value="QPI60486.1"/>
    <property type="molecule type" value="Genomic_DNA"/>
</dbReference>
<dbReference type="PANTHER" id="PTHR43775">
    <property type="entry name" value="FATTY ACID SYNTHASE"/>
    <property type="match status" value="1"/>
</dbReference>
<evidence type="ECO:0000256" key="8">
    <source>
        <dbReference type="ARBA" id="ARBA00023315"/>
    </source>
</evidence>
<dbReference type="InterPro" id="IPR014043">
    <property type="entry name" value="Acyl_transferase_dom"/>
</dbReference>
<feature type="active site" description="Proton donor; for dehydratase activity" evidence="9">
    <location>
        <position position="1139"/>
    </location>
</feature>
<dbReference type="SMART" id="SM00822">
    <property type="entry name" value="PKS_KR"/>
    <property type="match status" value="3"/>
</dbReference>
<evidence type="ECO:0000256" key="6">
    <source>
        <dbReference type="ARBA" id="ARBA00023194"/>
    </source>
</evidence>
<dbReference type="Gene3D" id="3.10.129.110">
    <property type="entry name" value="Polyketide synthase dehydratase"/>
    <property type="match status" value="2"/>
</dbReference>
<feature type="domain" description="Carrier" evidence="11">
    <location>
        <begin position="5022"/>
        <end position="5097"/>
    </location>
</feature>
<dbReference type="CDD" id="cd08956">
    <property type="entry name" value="KR_3_FAS_SDR_x"/>
    <property type="match status" value="2"/>
</dbReference>
<dbReference type="InterPro" id="IPR006162">
    <property type="entry name" value="Ppantetheine_attach_site"/>
</dbReference>
<dbReference type="InterPro" id="IPR016036">
    <property type="entry name" value="Malonyl_transacylase_ACP-bd"/>
</dbReference>
<feature type="region of interest" description="C-terminal hotdog fold" evidence="9">
    <location>
        <begin position="1078"/>
        <end position="1219"/>
    </location>
</feature>
<gene>
    <name evidence="14" type="ORF">I1A49_41220</name>
</gene>
<name>A0ABX6WJD0_STRMQ</name>
<dbReference type="Gene3D" id="3.40.366.10">
    <property type="entry name" value="Malonyl-Coenzyme A Acyl Carrier Protein, domain 2"/>
    <property type="match status" value="3"/>
</dbReference>
<feature type="domain" description="Carrier" evidence="11">
    <location>
        <begin position="3228"/>
        <end position="3303"/>
    </location>
</feature>
<dbReference type="PROSITE" id="PS00012">
    <property type="entry name" value="PHOSPHOPANTETHEINE"/>
    <property type="match status" value="3"/>
</dbReference>
<dbReference type="Proteomes" id="UP000663421">
    <property type="component" value="Chromosome"/>
</dbReference>
<organism evidence="14 15">
    <name type="scientific">Streptomyces malaysiensis</name>
    <dbReference type="NCBI Taxonomy" id="92644"/>
    <lineage>
        <taxon>Bacteria</taxon>
        <taxon>Bacillati</taxon>
        <taxon>Actinomycetota</taxon>
        <taxon>Actinomycetes</taxon>
        <taxon>Kitasatosporales</taxon>
        <taxon>Streptomycetaceae</taxon>
        <taxon>Streptomyces</taxon>
        <taxon>Streptomyces violaceusniger group</taxon>
    </lineage>
</organism>
<dbReference type="InterPro" id="IPR050091">
    <property type="entry name" value="PKS_NRPS_Biosynth_Enz"/>
</dbReference>
<feature type="region of interest" description="Disordered" evidence="10">
    <location>
        <begin position="4329"/>
        <end position="4363"/>
    </location>
</feature>
<dbReference type="Gene3D" id="3.40.47.10">
    <property type="match status" value="3"/>
</dbReference>
<protein>
    <submittedName>
        <fullName evidence="14">SDR family NAD(P)-dependent oxidoreductase</fullName>
    </submittedName>
</protein>
<reference evidence="14 15" key="1">
    <citation type="submission" date="2020-11" db="EMBL/GenBank/DDBJ databases">
        <title>Complete genome sequence unveiled secondary metabolic potentials in Streptomyces solisilvae HNM0141.</title>
        <authorList>
            <person name="Huang X."/>
        </authorList>
    </citation>
    <scope>NUCLEOTIDE SEQUENCE [LARGE SCALE GENOMIC DNA]</scope>
    <source>
        <strain evidence="14 15">HNM0141</strain>
    </source>
</reference>
<dbReference type="PROSITE" id="PS00606">
    <property type="entry name" value="KS3_1"/>
    <property type="match status" value="3"/>
</dbReference>
<evidence type="ECO:0000256" key="10">
    <source>
        <dbReference type="SAM" id="MobiDB-lite"/>
    </source>
</evidence>
<keyword evidence="8" id="KW-0012">Acyltransferase</keyword>
<accession>A0ABX6WJD0</accession>
<feature type="compositionally biased region" description="Polar residues" evidence="10">
    <location>
        <begin position="3195"/>
        <end position="3204"/>
    </location>
</feature>
<feature type="domain" description="Ketosynthase family 3 (KS3)" evidence="12">
    <location>
        <begin position="36"/>
        <end position="462"/>
    </location>
</feature>
<dbReference type="CDD" id="cd08952">
    <property type="entry name" value="KR_1_SDR_x"/>
    <property type="match status" value="1"/>
</dbReference>
<evidence type="ECO:0000259" key="11">
    <source>
        <dbReference type="PROSITE" id="PS50075"/>
    </source>
</evidence>
<dbReference type="InterPro" id="IPR020841">
    <property type="entry name" value="PKS_Beta-ketoAc_synthase_dom"/>
</dbReference>
<feature type="region of interest" description="N-terminal hotdog fold" evidence="9">
    <location>
        <begin position="939"/>
        <end position="1064"/>
    </location>
</feature>
<feature type="region of interest" description="C-terminal hotdog fold" evidence="9">
    <location>
        <begin position="4380"/>
        <end position="4517"/>
    </location>
</feature>
<dbReference type="Pfam" id="PF00109">
    <property type="entry name" value="ketoacyl-synt"/>
    <property type="match status" value="3"/>
</dbReference>
<dbReference type="InterPro" id="IPR018201">
    <property type="entry name" value="Ketoacyl_synth_AS"/>
</dbReference>
<dbReference type="SUPFAM" id="SSF52151">
    <property type="entry name" value="FabD/lysophospholipase-like"/>
    <property type="match status" value="3"/>
</dbReference>
<dbReference type="Pfam" id="PF18369">
    <property type="entry name" value="PKS_DE"/>
    <property type="match status" value="1"/>
</dbReference>
<dbReference type="Pfam" id="PF16197">
    <property type="entry name" value="KAsynt_C_assoc"/>
    <property type="match status" value="3"/>
</dbReference>
<dbReference type="SUPFAM" id="SSF51735">
    <property type="entry name" value="NAD(P)-binding Rossmann-fold domains"/>
    <property type="match status" value="6"/>
</dbReference>
<dbReference type="InterPro" id="IPR036736">
    <property type="entry name" value="ACP-like_sf"/>
</dbReference>
<dbReference type="PROSITE" id="PS52004">
    <property type="entry name" value="KS3_2"/>
    <property type="match status" value="3"/>
</dbReference>
<dbReference type="InterPro" id="IPR020807">
    <property type="entry name" value="PKS_DH"/>
</dbReference>
<dbReference type="InterPro" id="IPR042104">
    <property type="entry name" value="PKS_dehydratase_sf"/>
</dbReference>
<dbReference type="Pfam" id="PF22953">
    <property type="entry name" value="SpnB_Rossmann"/>
    <property type="match status" value="2"/>
</dbReference>
<evidence type="ECO:0000313" key="14">
    <source>
        <dbReference type="EMBL" id="QPI60486.1"/>
    </source>
</evidence>
<dbReference type="InterPro" id="IPR041618">
    <property type="entry name" value="PKS_DE"/>
</dbReference>
<dbReference type="NCBIfam" id="NF045894">
    <property type="entry name" value="PKS_plus_SDR"/>
    <property type="match status" value="1"/>
</dbReference>
<dbReference type="SMART" id="SM00823">
    <property type="entry name" value="PKS_PP"/>
    <property type="match status" value="3"/>
</dbReference>
<dbReference type="PROSITE" id="PS52019">
    <property type="entry name" value="PKS_MFAS_DH"/>
    <property type="match status" value="2"/>
</dbReference>
<dbReference type="InterPro" id="IPR013968">
    <property type="entry name" value="PKS_KR"/>
</dbReference>
<dbReference type="SUPFAM" id="SSF55048">
    <property type="entry name" value="Probable ACP-binding domain of malonyl-CoA ACP transacylase"/>
    <property type="match status" value="3"/>
</dbReference>
<comment type="cofactor">
    <cofactor evidence="1">
        <name>pantetheine 4'-phosphate</name>
        <dbReference type="ChEBI" id="CHEBI:47942"/>
    </cofactor>
</comment>
<evidence type="ECO:0000256" key="3">
    <source>
        <dbReference type="ARBA" id="ARBA00022450"/>
    </source>
</evidence>
<dbReference type="InterPro" id="IPR032821">
    <property type="entry name" value="PKS_assoc"/>
</dbReference>
<feature type="domain" description="Carrier" evidence="11">
    <location>
        <begin position="1669"/>
        <end position="1744"/>
    </location>
</feature>
<feature type="compositionally biased region" description="Polar residues" evidence="10">
    <location>
        <begin position="4350"/>
        <end position="4363"/>
    </location>
</feature>
<comment type="pathway">
    <text evidence="2">Antibiotic biosynthesis.</text>
</comment>
<dbReference type="Pfam" id="PF21089">
    <property type="entry name" value="PKS_DH_N"/>
    <property type="match status" value="2"/>
</dbReference>
<keyword evidence="5" id="KW-0808">Transferase</keyword>
<evidence type="ECO:0000256" key="4">
    <source>
        <dbReference type="ARBA" id="ARBA00022553"/>
    </source>
</evidence>
<dbReference type="InterPro" id="IPR014031">
    <property type="entry name" value="Ketoacyl_synth_C"/>
</dbReference>
<dbReference type="SMART" id="SM01294">
    <property type="entry name" value="PKS_PP_betabranch"/>
    <property type="match status" value="3"/>
</dbReference>
<dbReference type="Gene3D" id="1.10.1200.10">
    <property type="entry name" value="ACP-like"/>
    <property type="match status" value="3"/>
</dbReference>
<feature type="domain" description="PKS/mFAS DH" evidence="13">
    <location>
        <begin position="939"/>
        <end position="1219"/>
    </location>
</feature>
<dbReference type="InterPro" id="IPR036291">
    <property type="entry name" value="NAD(P)-bd_dom_sf"/>
</dbReference>
<dbReference type="PANTHER" id="PTHR43775:SF51">
    <property type="entry name" value="INACTIVE PHENOLPHTHIOCEROL SYNTHESIS POLYKETIDE SYNTHASE TYPE I PKS1-RELATED"/>
    <property type="match status" value="1"/>
</dbReference>
<feature type="domain" description="Ketosynthase family 3 (KS3)" evidence="12">
    <location>
        <begin position="3323"/>
        <end position="3749"/>
    </location>
</feature>
<feature type="active site" description="Proton donor; for dehydratase activity" evidence="9">
    <location>
        <position position="4441"/>
    </location>
</feature>
<dbReference type="InterPro" id="IPR020806">
    <property type="entry name" value="PKS_PP-bd"/>
</dbReference>
<keyword evidence="7" id="KW-0511">Multifunctional enzyme</keyword>
<dbReference type="InterPro" id="IPR049900">
    <property type="entry name" value="PKS_mFAS_DH"/>
</dbReference>
<feature type="active site" description="Proton acceptor; for dehydratase activity" evidence="9">
    <location>
        <position position="4270"/>
    </location>
</feature>
<dbReference type="InterPro" id="IPR014030">
    <property type="entry name" value="Ketoacyl_synth_N"/>
</dbReference>
<dbReference type="Pfam" id="PF00550">
    <property type="entry name" value="PP-binding"/>
    <property type="match status" value="3"/>
</dbReference>
<feature type="domain" description="PKS/mFAS DH" evidence="13">
    <location>
        <begin position="4238"/>
        <end position="4517"/>
    </location>
</feature>
<evidence type="ECO:0000256" key="7">
    <source>
        <dbReference type="ARBA" id="ARBA00023268"/>
    </source>
</evidence>
<keyword evidence="6" id="KW-0045">Antibiotic biosynthesis</keyword>
<dbReference type="InterPro" id="IPR057326">
    <property type="entry name" value="KR_dom"/>
</dbReference>
<dbReference type="InterPro" id="IPR016035">
    <property type="entry name" value="Acyl_Trfase/lysoPLipase"/>
</dbReference>
<feature type="domain" description="Ketosynthase family 3 (KS3)" evidence="12">
    <location>
        <begin position="1769"/>
        <end position="2196"/>
    </location>
</feature>
<proteinExistence type="predicted"/>
<dbReference type="InterPro" id="IPR015083">
    <property type="entry name" value="NorB/c/GfsB-D-like_docking"/>
</dbReference>
<dbReference type="Pfam" id="PF08990">
    <property type="entry name" value="Docking"/>
    <property type="match status" value="1"/>
</dbReference>
<feature type="compositionally biased region" description="Basic and acidic residues" evidence="10">
    <location>
        <begin position="4338"/>
        <end position="4349"/>
    </location>
</feature>
<feature type="region of interest" description="Disordered" evidence="10">
    <location>
        <begin position="3192"/>
        <end position="3212"/>
    </location>
</feature>
<dbReference type="CDD" id="cd00833">
    <property type="entry name" value="PKS"/>
    <property type="match status" value="3"/>
</dbReference>
<dbReference type="Gene3D" id="3.30.70.3290">
    <property type="match status" value="3"/>
</dbReference>
<dbReference type="SUPFAM" id="SSF47336">
    <property type="entry name" value="ACP-like"/>
    <property type="match status" value="3"/>
</dbReference>
<evidence type="ECO:0000256" key="1">
    <source>
        <dbReference type="ARBA" id="ARBA00001957"/>
    </source>
</evidence>
<dbReference type="InterPro" id="IPR016039">
    <property type="entry name" value="Thiolase-like"/>
</dbReference>
<feature type="region of interest" description="N-terminal hotdog fold" evidence="9">
    <location>
        <begin position="4238"/>
        <end position="4363"/>
    </location>
</feature>
<dbReference type="Pfam" id="PF14765">
    <property type="entry name" value="PS-DH"/>
    <property type="match status" value="2"/>
</dbReference>
<keyword evidence="4" id="KW-0597">Phosphoprotein</keyword>
<dbReference type="SMART" id="SM00827">
    <property type="entry name" value="PKS_AT"/>
    <property type="match status" value="3"/>
</dbReference>
<evidence type="ECO:0000256" key="2">
    <source>
        <dbReference type="ARBA" id="ARBA00004792"/>
    </source>
</evidence>
<dbReference type="Gene3D" id="6.10.140.1830">
    <property type="match status" value="1"/>
</dbReference>
<dbReference type="InterPro" id="IPR049552">
    <property type="entry name" value="PKS_DH_N"/>
</dbReference>
<evidence type="ECO:0000259" key="13">
    <source>
        <dbReference type="PROSITE" id="PS52019"/>
    </source>
</evidence>
<dbReference type="PROSITE" id="PS50075">
    <property type="entry name" value="CARRIER"/>
    <property type="match status" value="3"/>
</dbReference>
<keyword evidence="3" id="KW-0596">Phosphopantetheine</keyword>